<dbReference type="RefSeq" id="XP_024732084.1">
    <property type="nucleotide sequence ID" value="XM_024870242.1"/>
</dbReference>
<feature type="compositionally biased region" description="Polar residues" evidence="1">
    <location>
        <begin position="320"/>
        <end position="345"/>
    </location>
</feature>
<dbReference type="GeneID" id="36578324"/>
<sequence>MRPIGMDNTTSQQESRDAFARRNGDYDDPGAMKMWFGKRKSERLDRLDEGYRRGLLKIRRQGPNRTRVQDFEDYKVIHDRFLEKLDEKRSPMSTIIWFGKFKGHEMRQHYNASQRWAWLKGNDIVWQPDLEEIEARYEKWLGSRVPRAPPSSRTAPNVVNPKGKALGTWDDEPPASNETYERDSFVASNNSTFSEESERSGTRKTDSLIGVKNMADHQDRRYPGSSSAFSTDSSEKSLAVLPRLADSAEPRQSPRGPHNRHSAQSADSNAKDKLATISKRKCDAMLNLSQPLPQSGRNRPEVITPRKRKRTSRKSTNPSPLSQRKATNRQPLANMNIINSNTPSRSQDEKYLAQGSSGTIVVQMPNTRNSVSTKHSPKYGKKLAEAPAGLKAFFRM</sequence>
<keyword evidence="3" id="KW-1185">Reference proteome</keyword>
<name>A0A2J6SWM0_9HELO</name>
<dbReference type="Proteomes" id="UP000235371">
    <property type="component" value="Unassembled WGS sequence"/>
</dbReference>
<feature type="compositionally biased region" description="Basic and acidic residues" evidence="1">
    <location>
        <begin position="14"/>
        <end position="25"/>
    </location>
</feature>
<dbReference type="EMBL" id="KZ613856">
    <property type="protein sequence ID" value="PMD55180.1"/>
    <property type="molecule type" value="Genomic_DNA"/>
</dbReference>
<organism evidence="2 3">
    <name type="scientific">Hyaloscypha bicolor E</name>
    <dbReference type="NCBI Taxonomy" id="1095630"/>
    <lineage>
        <taxon>Eukaryota</taxon>
        <taxon>Fungi</taxon>
        <taxon>Dikarya</taxon>
        <taxon>Ascomycota</taxon>
        <taxon>Pezizomycotina</taxon>
        <taxon>Leotiomycetes</taxon>
        <taxon>Helotiales</taxon>
        <taxon>Hyaloscyphaceae</taxon>
        <taxon>Hyaloscypha</taxon>
        <taxon>Hyaloscypha bicolor</taxon>
    </lineage>
</organism>
<feature type="compositionally biased region" description="Basic and acidic residues" evidence="1">
    <location>
        <begin position="196"/>
        <end position="206"/>
    </location>
</feature>
<feature type="region of interest" description="Disordered" evidence="1">
    <location>
        <begin position="286"/>
        <end position="349"/>
    </location>
</feature>
<evidence type="ECO:0000313" key="3">
    <source>
        <dbReference type="Proteomes" id="UP000235371"/>
    </source>
</evidence>
<proteinExistence type="predicted"/>
<protein>
    <submittedName>
        <fullName evidence="2">Uncharacterized protein</fullName>
    </submittedName>
</protein>
<evidence type="ECO:0000256" key="1">
    <source>
        <dbReference type="SAM" id="MobiDB-lite"/>
    </source>
</evidence>
<dbReference type="AlphaFoldDB" id="A0A2J6SWM0"/>
<gene>
    <name evidence="2" type="ORF">K444DRAFT_100004</name>
</gene>
<dbReference type="OrthoDB" id="4770086at2759"/>
<accession>A0A2J6SWM0</accession>
<feature type="compositionally biased region" description="Polar residues" evidence="1">
    <location>
        <begin position="287"/>
        <end position="297"/>
    </location>
</feature>
<feature type="region of interest" description="Disordered" evidence="1">
    <location>
        <begin position="144"/>
        <end position="272"/>
    </location>
</feature>
<reference evidence="2 3" key="1">
    <citation type="submission" date="2016-04" db="EMBL/GenBank/DDBJ databases">
        <title>A degradative enzymes factory behind the ericoid mycorrhizal symbiosis.</title>
        <authorList>
            <consortium name="DOE Joint Genome Institute"/>
            <person name="Martino E."/>
            <person name="Morin E."/>
            <person name="Grelet G."/>
            <person name="Kuo A."/>
            <person name="Kohler A."/>
            <person name="Daghino S."/>
            <person name="Barry K."/>
            <person name="Choi C."/>
            <person name="Cichocki N."/>
            <person name="Clum A."/>
            <person name="Copeland A."/>
            <person name="Hainaut M."/>
            <person name="Haridas S."/>
            <person name="Labutti K."/>
            <person name="Lindquist E."/>
            <person name="Lipzen A."/>
            <person name="Khouja H.-R."/>
            <person name="Murat C."/>
            <person name="Ohm R."/>
            <person name="Olson A."/>
            <person name="Spatafora J."/>
            <person name="Veneault-Fourrey C."/>
            <person name="Henrissat B."/>
            <person name="Grigoriev I."/>
            <person name="Martin F."/>
            <person name="Perotto S."/>
        </authorList>
    </citation>
    <scope>NUCLEOTIDE SEQUENCE [LARGE SCALE GENOMIC DNA]</scope>
    <source>
        <strain evidence="2 3">E</strain>
    </source>
</reference>
<dbReference type="InParanoid" id="A0A2J6SWM0"/>
<evidence type="ECO:0000313" key="2">
    <source>
        <dbReference type="EMBL" id="PMD55180.1"/>
    </source>
</evidence>
<feature type="region of interest" description="Disordered" evidence="1">
    <location>
        <begin position="1"/>
        <end position="28"/>
    </location>
</feature>